<evidence type="ECO:0000256" key="1">
    <source>
        <dbReference type="SAM" id="Phobius"/>
    </source>
</evidence>
<protein>
    <submittedName>
        <fullName evidence="2">Uncharacterized protein</fullName>
    </submittedName>
</protein>
<gene>
    <name evidence="2" type="ORF">SLS63_013612</name>
</gene>
<dbReference type="InterPro" id="IPR040632">
    <property type="entry name" value="Sulfotransfer_4"/>
</dbReference>
<dbReference type="PANTHER" id="PTHR36978">
    <property type="entry name" value="P-LOOP CONTAINING NUCLEOTIDE TRIPHOSPHATE HYDROLASE"/>
    <property type="match status" value="1"/>
</dbReference>
<evidence type="ECO:0000313" key="3">
    <source>
        <dbReference type="Proteomes" id="UP001430848"/>
    </source>
</evidence>
<sequence>MYVVSHDSADKMLIADMVRTAIRMALNILGIPTYHTVDAMQNGDLPFWNEALAARYGGTKTPYDADDWSKILWRYEGIIDGPAMFFLEEWLAQNPEAKVILNKRPFQDWYRSVSRTGMQLTTWRWWPYLRPFLSAESRAWHEYACCFLTMVGGSGPFVTTPHPEYWTEEQYRKTYDAHYPRVRSLVAADRILEFDLYKHGWDELCAFLGKEIPEEPFPHTNQSRDMVEQRKMLWVKEAAANALKMTVLALGISGAGWFVWQRGLQAHWKWTR</sequence>
<comment type="caution">
    <text evidence="2">The sequence shown here is derived from an EMBL/GenBank/DDBJ whole genome shotgun (WGS) entry which is preliminary data.</text>
</comment>
<dbReference type="Gene3D" id="3.40.50.300">
    <property type="entry name" value="P-loop containing nucleotide triphosphate hydrolases"/>
    <property type="match status" value="1"/>
</dbReference>
<accession>A0ABR1NN20</accession>
<keyword evidence="3" id="KW-1185">Reference proteome</keyword>
<keyword evidence="1" id="KW-0472">Membrane</keyword>
<evidence type="ECO:0000313" key="2">
    <source>
        <dbReference type="EMBL" id="KAK7707931.1"/>
    </source>
</evidence>
<keyword evidence="1" id="KW-1133">Transmembrane helix</keyword>
<dbReference type="EMBL" id="JAKNSF020000192">
    <property type="protein sequence ID" value="KAK7707931.1"/>
    <property type="molecule type" value="Genomic_DNA"/>
</dbReference>
<dbReference type="InterPro" id="IPR027417">
    <property type="entry name" value="P-loop_NTPase"/>
</dbReference>
<organism evidence="2 3">
    <name type="scientific">Diaporthe eres</name>
    <name type="common">Phomopsis oblonga</name>
    <dbReference type="NCBI Taxonomy" id="83184"/>
    <lineage>
        <taxon>Eukaryota</taxon>
        <taxon>Fungi</taxon>
        <taxon>Dikarya</taxon>
        <taxon>Ascomycota</taxon>
        <taxon>Pezizomycotina</taxon>
        <taxon>Sordariomycetes</taxon>
        <taxon>Sordariomycetidae</taxon>
        <taxon>Diaporthales</taxon>
        <taxon>Diaporthaceae</taxon>
        <taxon>Diaporthe</taxon>
        <taxon>Diaporthe eres species complex</taxon>
    </lineage>
</organism>
<dbReference type="Proteomes" id="UP001430848">
    <property type="component" value="Unassembled WGS sequence"/>
</dbReference>
<name>A0ABR1NN20_DIAER</name>
<feature type="transmembrane region" description="Helical" evidence="1">
    <location>
        <begin position="238"/>
        <end position="260"/>
    </location>
</feature>
<proteinExistence type="predicted"/>
<dbReference type="PANTHER" id="PTHR36978:SF4">
    <property type="entry name" value="P-LOOP CONTAINING NUCLEOSIDE TRIPHOSPHATE HYDROLASE PROTEIN"/>
    <property type="match status" value="1"/>
</dbReference>
<dbReference type="SUPFAM" id="SSF52540">
    <property type="entry name" value="P-loop containing nucleoside triphosphate hydrolases"/>
    <property type="match status" value="1"/>
</dbReference>
<reference evidence="2 3" key="1">
    <citation type="submission" date="2024-02" db="EMBL/GenBank/DDBJ databases">
        <title>De novo assembly and annotation of 12 fungi associated with fruit tree decline syndrome in Ontario, Canada.</title>
        <authorList>
            <person name="Sulman M."/>
            <person name="Ellouze W."/>
            <person name="Ilyukhin E."/>
        </authorList>
    </citation>
    <scope>NUCLEOTIDE SEQUENCE [LARGE SCALE GENOMIC DNA]</scope>
    <source>
        <strain evidence="2 3">M169</strain>
    </source>
</reference>
<dbReference type="Pfam" id="PF17784">
    <property type="entry name" value="Sulfotransfer_4"/>
    <property type="match status" value="1"/>
</dbReference>
<keyword evidence="1" id="KW-0812">Transmembrane</keyword>